<keyword evidence="1 8" id="KW-0028">Amino-acid biosynthesis</keyword>
<dbReference type="AlphaFoldDB" id="F6DB88"/>
<keyword evidence="2 8" id="KW-0808">Transferase</keyword>
<dbReference type="GO" id="GO:0004413">
    <property type="term" value="F:homoserine kinase activity"/>
    <property type="evidence" value="ECO:0007669"/>
    <property type="project" value="UniProtKB-UniRule"/>
</dbReference>
<organism evidence="11 12">
    <name type="scientific">Thiomicrospira cyclica (strain DSM 14477 / JCM 11371 / ALM1)</name>
    <name type="common">Thioalkalimicrobium cyclicum</name>
    <dbReference type="NCBI Taxonomy" id="717773"/>
    <lineage>
        <taxon>Bacteria</taxon>
        <taxon>Pseudomonadati</taxon>
        <taxon>Pseudomonadota</taxon>
        <taxon>Gammaproteobacteria</taxon>
        <taxon>Thiotrichales</taxon>
        <taxon>Piscirickettsiaceae</taxon>
        <taxon>Thiomicrospira</taxon>
    </lineage>
</organism>
<protein>
    <recommendedName>
        <fullName evidence="8 9">Homoserine kinase</fullName>
        <shortName evidence="8">HK</shortName>
        <shortName evidence="8">HSK</shortName>
        <ecNumber evidence="8 9">2.7.1.39</ecNumber>
    </recommendedName>
</protein>
<dbReference type="PANTHER" id="PTHR21064">
    <property type="entry name" value="AMINOGLYCOSIDE PHOSPHOTRANSFERASE DOMAIN-CONTAINING PROTEIN-RELATED"/>
    <property type="match status" value="1"/>
</dbReference>
<evidence type="ECO:0000313" key="12">
    <source>
        <dbReference type="Proteomes" id="UP000009232"/>
    </source>
</evidence>
<dbReference type="NCBIfam" id="TIGR00938">
    <property type="entry name" value="thrB_alt"/>
    <property type="match status" value="1"/>
</dbReference>
<dbReference type="GO" id="GO:0005524">
    <property type="term" value="F:ATP binding"/>
    <property type="evidence" value="ECO:0007669"/>
    <property type="project" value="UniProtKB-KW"/>
</dbReference>
<evidence type="ECO:0000256" key="6">
    <source>
        <dbReference type="ARBA" id="ARBA00022840"/>
    </source>
</evidence>
<dbReference type="HOGENOM" id="CLU_053300_0_0_6"/>
<name>F6DB88_THICA</name>
<reference evidence="11 12" key="1">
    <citation type="submission" date="2011-05" db="EMBL/GenBank/DDBJ databases">
        <title>Complete sequence of Thioalkalimicrobium cyclicum ALM1.</title>
        <authorList>
            <consortium name="US DOE Joint Genome Institute"/>
            <person name="Lucas S."/>
            <person name="Han J."/>
            <person name="Lapidus A."/>
            <person name="Cheng J.-F."/>
            <person name="Goodwin L."/>
            <person name="Pitluck S."/>
            <person name="Peters L."/>
            <person name="Mikhailova N."/>
            <person name="Davenport K."/>
            <person name="Han C."/>
            <person name="Tapia R."/>
            <person name="Land M."/>
            <person name="Hauser L."/>
            <person name="Kyrpides N."/>
            <person name="Ivanova N."/>
            <person name="Pagani I."/>
            <person name="Kappler U."/>
            <person name="Woyke T."/>
        </authorList>
    </citation>
    <scope>NUCLEOTIDE SEQUENCE [LARGE SCALE GENOMIC DNA]</scope>
    <source>
        <strain evidence="12">DSM 14477 / JCM 11371 / ALM1</strain>
    </source>
</reference>
<sequence length="311" mass="35229">MSVYTKVASEQLVEFLKHYSVGQLVSYKGISAGIENTNYFVDTDQSRFVLTIFEHHQPSELGYFLNIMAFMADNGIPTALPQPNNSGGFLGELCGKPATLVARLSGQTLTFPTLPQCQVMAATLARFHKVGSKFAEFRPNDRDILWAEETFKLISQRLTADQYSLIADEIAYQQAIDWQALPQSVIHADLFTDNAMFDGETLTGIIDLYYACQGACLYDLAVMVNDWCRDEMHQLKPEFVSKTLFAYQQIRQLTPQELACWPAALRMAALRFYLSRLKDAIMPRKGEMTMIKNPQVFEDLLVSHRNHADQD</sequence>
<keyword evidence="4 8" id="KW-0547">Nucleotide-binding</keyword>
<proteinExistence type="inferred from homology"/>
<dbReference type="InterPro" id="IPR002575">
    <property type="entry name" value="Aminoglycoside_PTrfase"/>
</dbReference>
<dbReference type="eggNOG" id="COG2334">
    <property type="taxonomic scope" value="Bacteria"/>
</dbReference>
<gene>
    <name evidence="8" type="primary">thrB</name>
    <name evidence="11" type="ordered locus">Thicy_0052</name>
</gene>
<keyword evidence="5 8" id="KW-0418">Kinase</keyword>
<dbReference type="Proteomes" id="UP000009232">
    <property type="component" value="Chromosome"/>
</dbReference>
<dbReference type="RefSeq" id="WP_013834616.1">
    <property type="nucleotide sequence ID" value="NC_015581.1"/>
</dbReference>
<evidence type="ECO:0000256" key="2">
    <source>
        <dbReference type="ARBA" id="ARBA00022679"/>
    </source>
</evidence>
<keyword evidence="3 8" id="KW-0791">Threonine biosynthesis</keyword>
<evidence type="ECO:0000256" key="9">
    <source>
        <dbReference type="NCBIfam" id="TIGR00938"/>
    </source>
</evidence>
<dbReference type="NCBIfam" id="NF003558">
    <property type="entry name" value="PRK05231.1"/>
    <property type="match status" value="1"/>
</dbReference>
<accession>F6DB88</accession>
<dbReference type="STRING" id="717773.Thicy_0052"/>
<dbReference type="EMBL" id="CP002776">
    <property type="protein sequence ID" value="AEG30828.1"/>
    <property type="molecule type" value="Genomic_DNA"/>
</dbReference>
<dbReference type="CDD" id="cd05153">
    <property type="entry name" value="HomoserineK_II"/>
    <property type="match status" value="1"/>
</dbReference>
<dbReference type="InterPro" id="IPR005280">
    <property type="entry name" value="Homoserine_kinase_II"/>
</dbReference>
<feature type="domain" description="Aminoglycoside phosphotransferase" evidence="10">
    <location>
        <begin position="27"/>
        <end position="251"/>
    </location>
</feature>
<comment type="pathway">
    <text evidence="8">Amino-acid biosynthesis; L-threonine biosynthesis; L-threonine from L-aspartate: step 4/5.</text>
</comment>
<keyword evidence="12" id="KW-1185">Reference proteome</keyword>
<evidence type="ECO:0000259" key="10">
    <source>
        <dbReference type="Pfam" id="PF01636"/>
    </source>
</evidence>
<dbReference type="PANTHER" id="PTHR21064:SF6">
    <property type="entry name" value="AMINOGLYCOSIDE PHOSPHOTRANSFERASE DOMAIN-CONTAINING PROTEIN"/>
    <property type="match status" value="1"/>
</dbReference>
<dbReference type="InterPro" id="IPR011009">
    <property type="entry name" value="Kinase-like_dom_sf"/>
</dbReference>
<dbReference type="SUPFAM" id="SSF56112">
    <property type="entry name" value="Protein kinase-like (PK-like)"/>
    <property type="match status" value="1"/>
</dbReference>
<comment type="catalytic activity">
    <reaction evidence="8">
        <text>L-homoserine + ATP = O-phospho-L-homoserine + ADP + H(+)</text>
        <dbReference type="Rhea" id="RHEA:13985"/>
        <dbReference type="ChEBI" id="CHEBI:15378"/>
        <dbReference type="ChEBI" id="CHEBI:30616"/>
        <dbReference type="ChEBI" id="CHEBI:57476"/>
        <dbReference type="ChEBI" id="CHEBI:57590"/>
        <dbReference type="ChEBI" id="CHEBI:456216"/>
        <dbReference type="EC" id="2.7.1.39"/>
    </reaction>
</comment>
<evidence type="ECO:0000256" key="8">
    <source>
        <dbReference type="HAMAP-Rule" id="MF_00301"/>
    </source>
</evidence>
<dbReference type="KEGG" id="tcy:Thicy_0052"/>
<dbReference type="EC" id="2.7.1.39" evidence="8 9"/>
<evidence type="ECO:0000256" key="4">
    <source>
        <dbReference type="ARBA" id="ARBA00022741"/>
    </source>
</evidence>
<dbReference type="OrthoDB" id="9777460at2"/>
<dbReference type="Pfam" id="PF01636">
    <property type="entry name" value="APH"/>
    <property type="match status" value="1"/>
</dbReference>
<dbReference type="Gene3D" id="3.90.1200.10">
    <property type="match status" value="1"/>
</dbReference>
<keyword evidence="6 8" id="KW-0067">ATP-binding</keyword>
<evidence type="ECO:0000256" key="5">
    <source>
        <dbReference type="ARBA" id="ARBA00022777"/>
    </source>
</evidence>
<dbReference type="HAMAP" id="MF_00301">
    <property type="entry name" value="Homoser_kinase_2"/>
    <property type="match status" value="1"/>
</dbReference>
<evidence type="ECO:0000256" key="1">
    <source>
        <dbReference type="ARBA" id="ARBA00022605"/>
    </source>
</evidence>
<evidence type="ECO:0000313" key="11">
    <source>
        <dbReference type="EMBL" id="AEG30828.1"/>
    </source>
</evidence>
<dbReference type="GO" id="GO:0009088">
    <property type="term" value="P:threonine biosynthetic process"/>
    <property type="evidence" value="ECO:0007669"/>
    <property type="project" value="UniProtKB-UniRule"/>
</dbReference>
<dbReference type="UniPathway" id="UPA00050">
    <property type="reaction ID" value="UER00064"/>
</dbReference>
<dbReference type="Gene3D" id="3.30.200.20">
    <property type="entry name" value="Phosphorylase Kinase, domain 1"/>
    <property type="match status" value="1"/>
</dbReference>
<evidence type="ECO:0000256" key="3">
    <source>
        <dbReference type="ARBA" id="ARBA00022697"/>
    </source>
</evidence>
<dbReference type="InterPro" id="IPR050249">
    <property type="entry name" value="Pseudomonas-type_ThrB"/>
</dbReference>
<comment type="similarity">
    <text evidence="7 8">Belongs to the pseudomonas-type ThrB family.</text>
</comment>
<evidence type="ECO:0000256" key="7">
    <source>
        <dbReference type="ARBA" id="ARBA00038240"/>
    </source>
</evidence>